<evidence type="ECO:0000256" key="2">
    <source>
        <dbReference type="ARBA" id="ARBA00008954"/>
    </source>
</evidence>
<evidence type="ECO:0000313" key="7">
    <source>
        <dbReference type="Proteomes" id="UP000676169"/>
    </source>
</evidence>
<name>A0A975J0C1_9BACT</name>
<dbReference type="PIRSF" id="PIRSF000521">
    <property type="entry name" value="Transaminase_4ab_Lys_Orn"/>
    <property type="match status" value="1"/>
</dbReference>
<evidence type="ECO:0000256" key="4">
    <source>
        <dbReference type="RuleBase" id="RU003560"/>
    </source>
</evidence>
<sequence length="451" mass="49036">MASHPTLPHRSAAEGDTNGTPERDAWQRDTLDDAARRELDRDSRHFLHQSMSTPCLNVLKGAEGIHLIDAQDRRIMDFHGNSVHQIGYGHPHVIAAVTRQMQTLPFLPRRFAHPLVTDLAEKLTALAPGDLNKVLFAPGGTSAIGMALKLARKATGRFKTVSMWDSFHGASLDAISVGGEGVFRGGIGPLLPGTSHVMPYDGYRPMFDDPLKCLDYLDYVMERETDVGAVVLETIRATEVHVPPVEYHQRLRSICDKHGALLILDEIPTALGRTGRMFAVEHYGIVPDMLVIGKGLGGALFPMAALIAREGLDVAGDVSLGHYTHEKSILGAAAALATLEVIGNEGLLEHARMLGEHLRARLGGMRQRYELVGDVRSIGLIGAIELVTDRTTKDRASAAAERILYRCLSDGLSFKVSQGNILTLGPPLIITRDQLDEALDIIERAIAMESA</sequence>
<dbReference type="Pfam" id="PF00202">
    <property type="entry name" value="Aminotran_3"/>
    <property type="match status" value="1"/>
</dbReference>
<keyword evidence="3 4" id="KW-0663">Pyridoxal phosphate</keyword>
<organism evidence="6 7">
    <name type="scientific">Luteolibacter ambystomatis</name>
    <dbReference type="NCBI Taxonomy" id="2824561"/>
    <lineage>
        <taxon>Bacteria</taxon>
        <taxon>Pseudomonadati</taxon>
        <taxon>Verrucomicrobiota</taxon>
        <taxon>Verrucomicrobiia</taxon>
        <taxon>Verrucomicrobiales</taxon>
        <taxon>Verrucomicrobiaceae</taxon>
        <taxon>Luteolibacter</taxon>
    </lineage>
</organism>
<dbReference type="AlphaFoldDB" id="A0A975J0C1"/>
<dbReference type="KEGG" id="lamb:KBB96_01995"/>
<dbReference type="Gene3D" id="3.40.640.10">
    <property type="entry name" value="Type I PLP-dependent aspartate aminotransferase-like (Major domain)"/>
    <property type="match status" value="1"/>
</dbReference>
<dbReference type="InterPro" id="IPR049704">
    <property type="entry name" value="Aminotrans_3_PPA_site"/>
</dbReference>
<reference evidence="6" key="1">
    <citation type="submission" date="2021-04" db="EMBL/GenBank/DDBJ databases">
        <title>Luteolibacter sp. 32A isolated from the skin of an Anderson's salamander (Ambystoma andersonii).</title>
        <authorList>
            <person name="Spergser J."/>
            <person name="Busse H.-J."/>
        </authorList>
    </citation>
    <scope>NUCLEOTIDE SEQUENCE</scope>
    <source>
        <strain evidence="6">32A</strain>
    </source>
</reference>
<evidence type="ECO:0000313" key="6">
    <source>
        <dbReference type="EMBL" id="QUE51675.1"/>
    </source>
</evidence>
<dbReference type="Proteomes" id="UP000676169">
    <property type="component" value="Chromosome"/>
</dbReference>
<keyword evidence="6" id="KW-0032">Aminotransferase</keyword>
<comment type="similarity">
    <text evidence="2 4">Belongs to the class-III pyridoxal-phosphate-dependent aminotransferase family.</text>
</comment>
<evidence type="ECO:0000256" key="3">
    <source>
        <dbReference type="ARBA" id="ARBA00022898"/>
    </source>
</evidence>
<dbReference type="Gene3D" id="3.90.1150.10">
    <property type="entry name" value="Aspartate Aminotransferase, domain 1"/>
    <property type="match status" value="1"/>
</dbReference>
<protein>
    <submittedName>
        <fullName evidence="6">Aspartate aminotransferase family protein</fullName>
    </submittedName>
</protein>
<evidence type="ECO:0000256" key="1">
    <source>
        <dbReference type="ARBA" id="ARBA00001933"/>
    </source>
</evidence>
<dbReference type="NCBIfam" id="NF004755">
    <property type="entry name" value="PRK06082.1"/>
    <property type="match status" value="1"/>
</dbReference>
<dbReference type="PANTHER" id="PTHR43094">
    <property type="entry name" value="AMINOTRANSFERASE"/>
    <property type="match status" value="1"/>
</dbReference>
<dbReference type="EMBL" id="CP073100">
    <property type="protein sequence ID" value="QUE51675.1"/>
    <property type="molecule type" value="Genomic_DNA"/>
</dbReference>
<keyword evidence="6" id="KW-0808">Transferase</keyword>
<dbReference type="InterPro" id="IPR015422">
    <property type="entry name" value="PyrdxlP-dep_Trfase_small"/>
</dbReference>
<dbReference type="SUPFAM" id="SSF53383">
    <property type="entry name" value="PLP-dependent transferases"/>
    <property type="match status" value="1"/>
</dbReference>
<accession>A0A975J0C1</accession>
<feature type="region of interest" description="Disordered" evidence="5">
    <location>
        <begin position="1"/>
        <end position="26"/>
    </location>
</feature>
<dbReference type="InterPro" id="IPR005814">
    <property type="entry name" value="Aminotrans_3"/>
</dbReference>
<keyword evidence="7" id="KW-1185">Reference proteome</keyword>
<dbReference type="CDD" id="cd00610">
    <property type="entry name" value="OAT_like"/>
    <property type="match status" value="1"/>
</dbReference>
<dbReference type="InterPro" id="IPR015421">
    <property type="entry name" value="PyrdxlP-dep_Trfase_major"/>
</dbReference>
<evidence type="ECO:0000256" key="5">
    <source>
        <dbReference type="SAM" id="MobiDB-lite"/>
    </source>
</evidence>
<dbReference type="GO" id="GO:0030170">
    <property type="term" value="F:pyridoxal phosphate binding"/>
    <property type="evidence" value="ECO:0007669"/>
    <property type="project" value="InterPro"/>
</dbReference>
<dbReference type="RefSeq" id="WP_211631814.1">
    <property type="nucleotide sequence ID" value="NZ_CP073100.1"/>
</dbReference>
<dbReference type="GO" id="GO:0008483">
    <property type="term" value="F:transaminase activity"/>
    <property type="evidence" value="ECO:0007669"/>
    <property type="project" value="UniProtKB-KW"/>
</dbReference>
<dbReference type="InterPro" id="IPR015424">
    <property type="entry name" value="PyrdxlP-dep_Trfase"/>
</dbReference>
<dbReference type="PROSITE" id="PS00600">
    <property type="entry name" value="AA_TRANSFER_CLASS_3"/>
    <property type="match status" value="1"/>
</dbReference>
<comment type="cofactor">
    <cofactor evidence="1">
        <name>pyridoxal 5'-phosphate</name>
        <dbReference type="ChEBI" id="CHEBI:597326"/>
    </cofactor>
</comment>
<gene>
    <name evidence="6" type="ORF">KBB96_01995</name>
</gene>
<proteinExistence type="inferred from homology"/>
<dbReference type="PANTHER" id="PTHR43094:SF1">
    <property type="entry name" value="AMINOTRANSFERASE CLASS-III"/>
    <property type="match status" value="1"/>
</dbReference>